<dbReference type="InterPro" id="IPR043129">
    <property type="entry name" value="ATPase_NBD"/>
</dbReference>
<proteinExistence type="predicted"/>
<feature type="domain" description="ATPase BadF/BadG/BcrA/BcrD type" evidence="1">
    <location>
        <begin position="6"/>
        <end position="292"/>
    </location>
</feature>
<name>A0ABT2Y6Y0_9MOLU</name>
<dbReference type="EMBL" id="JAOVQM010000005">
    <property type="protein sequence ID" value="MCV2232490.1"/>
    <property type="molecule type" value="Genomic_DNA"/>
</dbReference>
<evidence type="ECO:0000259" key="1">
    <source>
        <dbReference type="Pfam" id="PF01869"/>
    </source>
</evidence>
<dbReference type="Pfam" id="PF01869">
    <property type="entry name" value="BcrAD_BadFG"/>
    <property type="match status" value="1"/>
</dbReference>
<dbReference type="PANTHER" id="PTHR12862:SF0">
    <property type="entry name" value="N-ACETYL-D-GLUCOSAMINE KINASE"/>
    <property type="match status" value="1"/>
</dbReference>
<sequence>MDKWIIGIDGGGTKTLAVLYDFEGREIARALGGFSNFSIDETEALKNIEQTIQTLVSKIPVVEYELWIQLGIAGATKMKDKGVEASLEQRFHAKVRLDTDAMIGLYSVEKEPDQAVIMAIGGTGSAVITLKEEAINTIGGYGHLLGDEGSAYHVVISAFKNLIYESEHNLGFSPLSKLLLKEIKGQSEADIIAYIYNKNKSEIAGLSPKMGELARTGDELTLSLYQKEGEMLGEQIYNAYKRFIHPHRVKVAPRGSFVLQAPAVKTSMIAYLKDRMPSFDIEEVPVEPVKGAYHLAIKHFTKG</sequence>
<protein>
    <recommendedName>
        <fullName evidence="1">ATPase BadF/BadG/BcrA/BcrD type domain-containing protein</fullName>
    </recommendedName>
</protein>
<comment type="caution">
    <text evidence="2">The sequence shown here is derived from an EMBL/GenBank/DDBJ whole genome shotgun (WGS) entry which is preliminary data.</text>
</comment>
<evidence type="ECO:0000313" key="3">
    <source>
        <dbReference type="Proteomes" id="UP001177160"/>
    </source>
</evidence>
<dbReference type="CDD" id="cd24007">
    <property type="entry name" value="ASKHA_NBD_eukNAGK-like"/>
    <property type="match status" value="1"/>
</dbReference>
<keyword evidence="3" id="KW-1185">Reference proteome</keyword>
<dbReference type="RefSeq" id="WP_263608677.1">
    <property type="nucleotide sequence ID" value="NZ_JAOVQM010000005.1"/>
</dbReference>
<dbReference type="SUPFAM" id="SSF53067">
    <property type="entry name" value="Actin-like ATPase domain"/>
    <property type="match status" value="2"/>
</dbReference>
<reference evidence="2" key="1">
    <citation type="submission" date="2022-09" db="EMBL/GenBank/DDBJ databases">
        <title>Novel Mycoplasma species identified in domestic and wild animals.</title>
        <authorList>
            <person name="Volokhov D.V."/>
            <person name="Furtak V.A."/>
            <person name="Zagorodnyaya T.A."/>
        </authorList>
    </citation>
    <scope>NUCLEOTIDE SEQUENCE</scope>
    <source>
        <strain evidence="2">Oakley</strain>
    </source>
</reference>
<dbReference type="PANTHER" id="PTHR12862">
    <property type="entry name" value="BADF TYPE ATPASE DOMAIN-CONTAINING PROTEIN"/>
    <property type="match status" value="1"/>
</dbReference>
<organism evidence="2 3">
    <name type="scientific">Paracholeplasma manati</name>
    <dbReference type="NCBI Taxonomy" id="591373"/>
    <lineage>
        <taxon>Bacteria</taxon>
        <taxon>Bacillati</taxon>
        <taxon>Mycoplasmatota</taxon>
        <taxon>Mollicutes</taxon>
        <taxon>Acholeplasmatales</taxon>
        <taxon>Acholeplasmataceae</taxon>
        <taxon>Paracholeplasma</taxon>
    </lineage>
</organism>
<accession>A0ABT2Y6Y0</accession>
<dbReference type="Proteomes" id="UP001177160">
    <property type="component" value="Unassembled WGS sequence"/>
</dbReference>
<gene>
    <name evidence="2" type="ORF">N7548_06590</name>
</gene>
<dbReference type="InterPro" id="IPR002731">
    <property type="entry name" value="ATPase_BadF"/>
</dbReference>
<evidence type="ECO:0000313" key="2">
    <source>
        <dbReference type="EMBL" id="MCV2232490.1"/>
    </source>
</evidence>
<dbReference type="Gene3D" id="3.30.420.40">
    <property type="match status" value="2"/>
</dbReference>
<dbReference type="InterPro" id="IPR039758">
    <property type="entry name" value="NAGK-like"/>
</dbReference>